<comment type="caution">
    <text evidence="2">The sequence shown here is derived from an EMBL/GenBank/DDBJ whole genome shotgun (WGS) entry which is preliminary data.</text>
</comment>
<evidence type="ECO:0000313" key="2">
    <source>
        <dbReference type="EMBL" id="MED6116962.1"/>
    </source>
</evidence>
<name>A0ABU6QZ98_9FABA</name>
<sequence>AAPSQSIVVDAPSPPARAVATDLLAPSLAAVDFVFNGRRRITSSLGLLRHPRSTVDDPSPSRSCTRRSAKEFLSIHPQSHFPIRNRHHRQPRLKHATAPPEQPPHTL</sequence>
<proteinExistence type="predicted"/>
<evidence type="ECO:0000256" key="1">
    <source>
        <dbReference type="SAM" id="MobiDB-lite"/>
    </source>
</evidence>
<feature type="non-terminal residue" evidence="2">
    <location>
        <position position="1"/>
    </location>
</feature>
<dbReference type="Proteomes" id="UP001341840">
    <property type="component" value="Unassembled WGS sequence"/>
</dbReference>
<feature type="compositionally biased region" description="Basic residues" evidence="1">
    <location>
        <begin position="83"/>
        <end position="95"/>
    </location>
</feature>
<keyword evidence="3" id="KW-1185">Reference proteome</keyword>
<accession>A0ABU6QZ98</accession>
<evidence type="ECO:0000313" key="3">
    <source>
        <dbReference type="Proteomes" id="UP001341840"/>
    </source>
</evidence>
<reference evidence="2 3" key="1">
    <citation type="journal article" date="2023" name="Plants (Basel)">
        <title>Bridging the Gap: Combining Genomics and Transcriptomics Approaches to Understand Stylosanthes scabra, an Orphan Legume from the Brazilian Caatinga.</title>
        <authorList>
            <person name="Ferreira-Neto J.R.C."/>
            <person name="da Silva M.D."/>
            <person name="Binneck E."/>
            <person name="de Melo N.F."/>
            <person name="da Silva R.H."/>
            <person name="de Melo A.L.T.M."/>
            <person name="Pandolfi V."/>
            <person name="Bustamante F.O."/>
            <person name="Brasileiro-Vidal A.C."/>
            <person name="Benko-Iseppon A.M."/>
        </authorList>
    </citation>
    <scope>NUCLEOTIDE SEQUENCE [LARGE SCALE GENOMIC DNA]</scope>
    <source>
        <tissue evidence="2">Leaves</tissue>
    </source>
</reference>
<organism evidence="2 3">
    <name type="scientific">Stylosanthes scabra</name>
    <dbReference type="NCBI Taxonomy" id="79078"/>
    <lineage>
        <taxon>Eukaryota</taxon>
        <taxon>Viridiplantae</taxon>
        <taxon>Streptophyta</taxon>
        <taxon>Embryophyta</taxon>
        <taxon>Tracheophyta</taxon>
        <taxon>Spermatophyta</taxon>
        <taxon>Magnoliopsida</taxon>
        <taxon>eudicotyledons</taxon>
        <taxon>Gunneridae</taxon>
        <taxon>Pentapetalae</taxon>
        <taxon>rosids</taxon>
        <taxon>fabids</taxon>
        <taxon>Fabales</taxon>
        <taxon>Fabaceae</taxon>
        <taxon>Papilionoideae</taxon>
        <taxon>50 kb inversion clade</taxon>
        <taxon>dalbergioids sensu lato</taxon>
        <taxon>Dalbergieae</taxon>
        <taxon>Pterocarpus clade</taxon>
        <taxon>Stylosanthes</taxon>
    </lineage>
</organism>
<dbReference type="EMBL" id="JASCZI010003833">
    <property type="protein sequence ID" value="MED6116962.1"/>
    <property type="molecule type" value="Genomic_DNA"/>
</dbReference>
<protein>
    <submittedName>
        <fullName evidence="2">Uncharacterized protein</fullName>
    </submittedName>
</protein>
<gene>
    <name evidence="2" type="ORF">PIB30_105319</name>
</gene>
<feature type="region of interest" description="Disordered" evidence="1">
    <location>
        <begin position="76"/>
        <end position="107"/>
    </location>
</feature>